<dbReference type="PANTHER" id="PTHR14269">
    <property type="entry name" value="CDP-DIACYLGLYCEROL--GLYCEROL-3-PHOSPHATE 3-PHOSPHATIDYLTRANSFERASE-RELATED"/>
    <property type="match status" value="1"/>
</dbReference>
<keyword evidence="6" id="KW-0443">Lipid metabolism</keyword>
<keyword evidence="4 11" id="KW-0812">Transmembrane</keyword>
<dbReference type="GO" id="GO:0043337">
    <property type="term" value="F:cardiolipin synthase (CMP-forming)"/>
    <property type="evidence" value="ECO:0007669"/>
    <property type="project" value="TreeGrafter"/>
</dbReference>
<keyword evidence="13" id="KW-1185">Reference proteome</keyword>
<dbReference type="OMA" id="HNAQRIL"/>
<comment type="subcellular location">
    <subcellularLocation>
        <location evidence="1">Membrane</location>
        <topology evidence="1">Multi-pass membrane protein</topology>
    </subcellularLocation>
</comment>
<evidence type="ECO:0000256" key="5">
    <source>
        <dbReference type="ARBA" id="ARBA00022989"/>
    </source>
</evidence>
<evidence type="ECO:0000256" key="11">
    <source>
        <dbReference type="SAM" id="Phobius"/>
    </source>
</evidence>
<gene>
    <name evidence="12" type="ORF">LAFE_0B03290G</name>
</gene>
<dbReference type="EMBL" id="LT598489">
    <property type="protein sequence ID" value="SCV99823.1"/>
    <property type="molecule type" value="Genomic_DNA"/>
</dbReference>
<evidence type="ECO:0000313" key="13">
    <source>
        <dbReference type="Proteomes" id="UP000190831"/>
    </source>
</evidence>
<evidence type="ECO:0000256" key="7">
    <source>
        <dbReference type="ARBA" id="ARBA00023136"/>
    </source>
</evidence>
<dbReference type="InterPro" id="IPR043130">
    <property type="entry name" value="CDP-OH_PTrfase_TM_dom"/>
</dbReference>
<dbReference type="STRING" id="4955.A0A1G4M7K2"/>
<dbReference type="GO" id="GO:0016020">
    <property type="term" value="C:membrane"/>
    <property type="evidence" value="ECO:0007669"/>
    <property type="project" value="UniProtKB-SubCell"/>
</dbReference>
<name>A0A1G4M7K2_LACFM</name>
<keyword evidence="9" id="KW-1208">Phospholipid metabolism</keyword>
<dbReference type="InterPro" id="IPR048254">
    <property type="entry name" value="CDP_ALCOHOL_P_TRANSF_CS"/>
</dbReference>
<keyword evidence="3 10" id="KW-0808">Transferase</keyword>
<evidence type="ECO:0000256" key="6">
    <source>
        <dbReference type="ARBA" id="ARBA00023098"/>
    </source>
</evidence>
<keyword evidence="5 11" id="KW-1133">Transmembrane helix</keyword>
<dbReference type="Proteomes" id="UP000190831">
    <property type="component" value="Chromosome B"/>
</dbReference>
<dbReference type="InterPro" id="IPR050324">
    <property type="entry name" value="CDP-alcohol_PTase-I"/>
</dbReference>
<organism evidence="12 13">
    <name type="scientific">Lachancea fermentati</name>
    <name type="common">Zygosaccharomyces fermentati</name>
    <dbReference type="NCBI Taxonomy" id="4955"/>
    <lineage>
        <taxon>Eukaryota</taxon>
        <taxon>Fungi</taxon>
        <taxon>Dikarya</taxon>
        <taxon>Ascomycota</taxon>
        <taxon>Saccharomycotina</taxon>
        <taxon>Saccharomycetes</taxon>
        <taxon>Saccharomycetales</taxon>
        <taxon>Saccharomycetaceae</taxon>
        <taxon>Lachancea</taxon>
    </lineage>
</organism>
<evidence type="ECO:0000256" key="1">
    <source>
        <dbReference type="ARBA" id="ARBA00004141"/>
    </source>
</evidence>
<keyword evidence="2" id="KW-0444">Lipid biosynthesis</keyword>
<keyword evidence="8" id="KW-0594">Phospholipid biosynthesis</keyword>
<evidence type="ECO:0000256" key="9">
    <source>
        <dbReference type="ARBA" id="ARBA00023264"/>
    </source>
</evidence>
<dbReference type="GO" id="GO:0032049">
    <property type="term" value="P:cardiolipin biosynthetic process"/>
    <property type="evidence" value="ECO:0007669"/>
    <property type="project" value="TreeGrafter"/>
</dbReference>
<feature type="transmembrane region" description="Helical" evidence="11">
    <location>
        <begin position="230"/>
        <end position="248"/>
    </location>
</feature>
<dbReference type="Pfam" id="PF01066">
    <property type="entry name" value="CDP-OH_P_transf"/>
    <property type="match status" value="1"/>
</dbReference>
<evidence type="ECO:0000256" key="4">
    <source>
        <dbReference type="ARBA" id="ARBA00022692"/>
    </source>
</evidence>
<dbReference type="FunFam" id="1.20.120.1760:FF:000017">
    <property type="entry name" value="Phosphatidyl synthase"/>
    <property type="match status" value="1"/>
</dbReference>
<evidence type="ECO:0000313" key="12">
    <source>
        <dbReference type="EMBL" id="SCV99823.1"/>
    </source>
</evidence>
<evidence type="ECO:0000256" key="2">
    <source>
        <dbReference type="ARBA" id="ARBA00022516"/>
    </source>
</evidence>
<evidence type="ECO:0000256" key="3">
    <source>
        <dbReference type="ARBA" id="ARBA00022679"/>
    </source>
</evidence>
<evidence type="ECO:0000256" key="8">
    <source>
        <dbReference type="ARBA" id="ARBA00023209"/>
    </source>
</evidence>
<feature type="transmembrane region" description="Helical" evidence="11">
    <location>
        <begin position="193"/>
        <end position="210"/>
    </location>
</feature>
<proteinExistence type="inferred from homology"/>
<protein>
    <submittedName>
        <fullName evidence="12">LAFE_0B03290g1_1</fullName>
    </submittedName>
</protein>
<dbReference type="InterPro" id="IPR000462">
    <property type="entry name" value="CDP-OH_P_trans"/>
</dbReference>
<accession>A0A1G4M7K2</accession>
<keyword evidence="7 11" id="KW-0472">Membrane</keyword>
<evidence type="ECO:0000256" key="10">
    <source>
        <dbReference type="RuleBase" id="RU003750"/>
    </source>
</evidence>
<reference evidence="13" key="1">
    <citation type="submission" date="2016-03" db="EMBL/GenBank/DDBJ databases">
        <authorList>
            <person name="Devillers H."/>
        </authorList>
    </citation>
    <scope>NUCLEOTIDE SEQUENCE [LARGE SCALE GENOMIC DNA]</scope>
</reference>
<dbReference type="AlphaFoldDB" id="A0A1G4M7K2"/>
<dbReference type="OrthoDB" id="10020554at2759"/>
<dbReference type="PROSITE" id="PS00379">
    <property type="entry name" value="CDP_ALCOHOL_P_TRANSF"/>
    <property type="match status" value="1"/>
</dbReference>
<dbReference type="GO" id="GO:0005739">
    <property type="term" value="C:mitochondrion"/>
    <property type="evidence" value="ECO:0007669"/>
    <property type="project" value="TreeGrafter"/>
</dbReference>
<dbReference type="Gene3D" id="1.20.120.1760">
    <property type="match status" value="1"/>
</dbReference>
<sequence length="260" mass="29197">MKVVIVPLKAATLLNPNCLLRPATFLTRYYATQTPRGGNSTVLSSVYTIPNMLTMTRIAVAPLIGHYIISNNVTPALCLFTYSCVTDFLDGYLARTFKMKSVAGTILDPMADKLLMLVTTASLSYPGGPQVIPPLLAGLIIGRDFLLALSAVYFRFTSMKHAYGRVTWSTFWDFFHYPSAEVRPTRISKWNTFLQMVYLGWGFGFLLIKSTGEEQDEKESQSPFHESFRWMGYLVGATTVLSGFSYVFSKNAVRFLRKIK</sequence>
<comment type="similarity">
    <text evidence="10">Belongs to the CDP-alcohol phosphatidyltransferase class-I family.</text>
</comment>
<dbReference type="PANTHER" id="PTHR14269:SF60">
    <property type="entry name" value="CARDIOLIPIN SYNTHASE (CMP-FORMING)"/>
    <property type="match status" value="1"/>
</dbReference>
<feature type="transmembrane region" description="Helical" evidence="11">
    <location>
        <begin position="135"/>
        <end position="156"/>
    </location>
</feature>